<evidence type="ECO:0000256" key="1">
    <source>
        <dbReference type="SAM" id="MobiDB-lite"/>
    </source>
</evidence>
<comment type="caution">
    <text evidence="2">The sequence shown here is derived from an EMBL/GenBank/DDBJ whole genome shotgun (WGS) entry which is preliminary data.</text>
</comment>
<dbReference type="Proteomes" id="UP000242502">
    <property type="component" value="Unassembled WGS sequence"/>
</dbReference>
<evidence type="ECO:0000313" key="3">
    <source>
        <dbReference type="Proteomes" id="UP000242502"/>
    </source>
</evidence>
<dbReference type="Pfam" id="PF05069">
    <property type="entry name" value="Phage_tail_S"/>
    <property type="match status" value="1"/>
</dbReference>
<evidence type="ECO:0008006" key="4">
    <source>
        <dbReference type="Google" id="ProtNLM"/>
    </source>
</evidence>
<proteinExistence type="predicted"/>
<sequence length="152" mass="17065">MEAAGHHNIDEILKQIAQIEARADDLRPVFDEIANHLYNLTEEALESETSPDGTPWEPLSPITIERKGHDRMLEDQRDLRESIGYDSDHEPATVGVNALSKTGYPYPAVQQEGTENGHVPARPYFPFDEDGDLMDVGRDGIIDFVVDHFAHD</sequence>
<organism evidence="2 3">
    <name type="scientific">Candidatus Endobugula sertula</name>
    <name type="common">Bugula neritina bacterial symbiont</name>
    <dbReference type="NCBI Taxonomy" id="62101"/>
    <lineage>
        <taxon>Bacteria</taxon>
        <taxon>Pseudomonadati</taxon>
        <taxon>Pseudomonadota</taxon>
        <taxon>Gammaproteobacteria</taxon>
        <taxon>Cellvibrionales</taxon>
        <taxon>Cellvibrionaceae</taxon>
        <taxon>Candidatus Endobugula</taxon>
    </lineage>
</organism>
<evidence type="ECO:0000313" key="2">
    <source>
        <dbReference type="EMBL" id="ODS24185.1"/>
    </source>
</evidence>
<dbReference type="STRING" id="62101.AB835_04715"/>
<reference evidence="2 3" key="1">
    <citation type="journal article" date="2016" name="Appl. Environ. Microbiol.">
        <title>Lack of Overt Genome Reduction in the Bryostatin-Producing Bryozoan Symbiont "Candidatus Endobugula sertula".</title>
        <authorList>
            <person name="Miller I.J."/>
            <person name="Vanee N."/>
            <person name="Fong S.S."/>
            <person name="Lim-Fong G.E."/>
            <person name="Kwan J.C."/>
        </authorList>
    </citation>
    <scope>NUCLEOTIDE SEQUENCE [LARGE SCALE GENOMIC DNA]</scope>
    <source>
        <strain evidence="2">AB1-4</strain>
    </source>
</reference>
<feature type="region of interest" description="Disordered" evidence="1">
    <location>
        <begin position="44"/>
        <end position="70"/>
    </location>
</feature>
<accession>A0A1D2QRH0</accession>
<protein>
    <recommendedName>
        <fullName evidence="4">Phage virion morphogenesis protein</fullName>
    </recommendedName>
</protein>
<name>A0A1D2QRH0_9GAMM</name>
<dbReference type="EMBL" id="MDLC01000012">
    <property type="protein sequence ID" value="ODS24185.1"/>
    <property type="molecule type" value="Genomic_DNA"/>
</dbReference>
<dbReference type="InterPro" id="IPR006522">
    <property type="entry name" value="Phage_virion_morphogenesis"/>
</dbReference>
<gene>
    <name evidence="2" type="ORF">AB835_04715</name>
</gene>
<dbReference type="AlphaFoldDB" id="A0A1D2QRH0"/>